<dbReference type="InterPro" id="IPR010982">
    <property type="entry name" value="Lambda_DNA-bd_dom_sf"/>
</dbReference>
<organism evidence="2 3">
    <name type="scientific">Alkalidesulfovibrio alkalitolerans DSM 16529</name>
    <dbReference type="NCBI Taxonomy" id="1121439"/>
    <lineage>
        <taxon>Bacteria</taxon>
        <taxon>Pseudomonadati</taxon>
        <taxon>Thermodesulfobacteriota</taxon>
        <taxon>Desulfovibrionia</taxon>
        <taxon>Desulfovibrionales</taxon>
        <taxon>Desulfovibrionaceae</taxon>
        <taxon>Alkalidesulfovibrio</taxon>
    </lineage>
</organism>
<sequence length="86" mass="10026">MPRREGRAREPERRVRLLKEWMAAKGFSQRVLAEEIGVHPSMITRIFQGQRAPARRIEQLRDIGVPARLLPAPSVRPPGRPRKRRK</sequence>
<name>S7THD7_9BACT</name>
<dbReference type="OrthoDB" id="5460283at2"/>
<dbReference type="EMBL" id="ATHI01000001">
    <property type="protein sequence ID" value="EPR36226.1"/>
    <property type="molecule type" value="Genomic_DNA"/>
</dbReference>
<dbReference type="GO" id="GO:0003677">
    <property type="term" value="F:DNA binding"/>
    <property type="evidence" value="ECO:0007669"/>
    <property type="project" value="InterPro"/>
</dbReference>
<dbReference type="SMART" id="SM00530">
    <property type="entry name" value="HTH_XRE"/>
    <property type="match status" value="1"/>
</dbReference>
<dbReference type="CDD" id="cd00093">
    <property type="entry name" value="HTH_XRE"/>
    <property type="match status" value="1"/>
</dbReference>
<dbReference type="InterPro" id="IPR001387">
    <property type="entry name" value="Cro/C1-type_HTH"/>
</dbReference>
<dbReference type="Pfam" id="PF01381">
    <property type="entry name" value="HTH_3"/>
    <property type="match status" value="1"/>
</dbReference>
<protein>
    <submittedName>
        <fullName evidence="2">Helix-turn-helix domain protein</fullName>
    </submittedName>
</protein>
<keyword evidence="3" id="KW-1185">Reference proteome</keyword>
<evidence type="ECO:0000313" key="3">
    <source>
        <dbReference type="Proteomes" id="UP000014975"/>
    </source>
</evidence>
<evidence type="ECO:0000259" key="1">
    <source>
        <dbReference type="PROSITE" id="PS50943"/>
    </source>
</evidence>
<proteinExistence type="predicted"/>
<dbReference type="PROSITE" id="PS50943">
    <property type="entry name" value="HTH_CROC1"/>
    <property type="match status" value="1"/>
</dbReference>
<dbReference type="SUPFAM" id="SSF47413">
    <property type="entry name" value="lambda repressor-like DNA-binding domains"/>
    <property type="match status" value="1"/>
</dbReference>
<dbReference type="AlphaFoldDB" id="S7THD7"/>
<accession>S7THD7</accession>
<gene>
    <name evidence="2" type="ORF">dsat_1754</name>
</gene>
<evidence type="ECO:0000313" key="2">
    <source>
        <dbReference type="EMBL" id="EPR36226.1"/>
    </source>
</evidence>
<feature type="domain" description="HTH cro/C1-type" evidence="1">
    <location>
        <begin position="18"/>
        <end position="53"/>
    </location>
</feature>
<reference evidence="2 3" key="1">
    <citation type="journal article" date="2013" name="Genome Announc.">
        <title>Draft genome sequences for three mercury-methylating, sulfate-reducing bacteria.</title>
        <authorList>
            <person name="Brown S.D."/>
            <person name="Hurt R.A.Jr."/>
            <person name="Gilmour C.C."/>
            <person name="Elias D.A."/>
        </authorList>
    </citation>
    <scope>NUCLEOTIDE SEQUENCE [LARGE SCALE GENOMIC DNA]</scope>
    <source>
        <strain evidence="2 3">DSM 16529</strain>
    </source>
</reference>
<comment type="caution">
    <text evidence="2">The sequence shown here is derived from an EMBL/GenBank/DDBJ whole genome shotgun (WGS) entry which is preliminary data.</text>
</comment>
<dbReference type="Proteomes" id="UP000014975">
    <property type="component" value="Unassembled WGS sequence"/>
</dbReference>
<dbReference type="Gene3D" id="1.10.260.40">
    <property type="entry name" value="lambda repressor-like DNA-binding domains"/>
    <property type="match status" value="1"/>
</dbReference>
<dbReference type="RefSeq" id="WP_020885640.1">
    <property type="nucleotide sequence ID" value="NZ_ATHI01000001.1"/>
</dbReference>
<dbReference type="PATRIC" id="fig|1121439.3.peg.137"/>